<dbReference type="AlphaFoldDB" id="A0A7T7HMX9"/>
<reference evidence="3 4" key="1">
    <citation type="submission" date="2020-12" db="EMBL/GenBank/DDBJ databases">
        <authorList>
            <person name="Zheng R.K."/>
            <person name="Sun C.M."/>
        </authorList>
    </citation>
    <scope>NUCLEOTIDE SEQUENCE [LARGE SCALE GENOMIC DNA]</scope>
    <source>
        <strain evidence="3 4">ZRK001</strain>
    </source>
</reference>
<evidence type="ECO:0000256" key="2">
    <source>
        <dbReference type="SAM" id="Phobius"/>
    </source>
</evidence>
<evidence type="ECO:0000313" key="4">
    <source>
        <dbReference type="Proteomes" id="UP000596083"/>
    </source>
</evidence>
<dbReference type="EMBL" id="CP066786">
    <property type="protein sequence ID" value="QQM32186.1"/>
    <property type="molecule type" value="Genomic_DNA"/>
</dbReference>
<name>A0A7T7HMX9_9HYPH</name>
<dbReference type="RefSeq" id="WP_200337652.1">
    <property type="nucleotide sequence ID" value="NZ_CP066786.1"/>
</dbReference>
<keyword evidence="2" id="KW-0472">Membrane</keyword>
<feature type="transmembrane region" description="Helical" evidence="2">
    <location>
        <begin position="12"/>
        <end position="35"/>
    </location>
</feature>
<organism evidence="3 4">
    <name type="scientific">Martelella lutilitoris</name>
    <dbReference type="NCBI Taxonomy" id="2583532"/>
    <lineage>
        <taxon>Bacteria</taxon>
        <taxon>Pseudomonadati</taxon>
        <taxon>Pseudomonadota</taxon>
        <taxon>Alphaproteobacteria</taxon>
        <taxon>Hyphomicrobiales</taxon>
        <taxon>Aurantimonadaceae</taxon>
        <taxon>Martelella</taxon>
    </lineage>
</organism>
<evidence type="ECO:0000313" key="3">
    <source>
        <dbReference type="EMBL" id="QQM32186.1"/>
    </source>
</evidence>
<keyword evidence="2" id="KW-0812">Transmembrane</keyword>
<proteinExistence type="predicted"/>
<feature type="region of interest" description="Disordered" evidence="1">
    <location>
        <begin position="214"/>
        <end position="233"/>
    </location>
</feature>
<sequence length="233" mass="25805">MKTMWTWLDQHGAAVDSLLGGATLVVWVLYFQLLLTTYRHRSRPKILINRAGGDTTDTHCIITNMSAEPIYLESVLLHVIGEKGDQTFALSDVGAGNQNGSSQQKWYQGPLASGELSDIGSYRSILERFRRGELQEIGSADFGAIQSLTVIAVASYTARESLIAAERTFDLVEDETLLRPRRYAATQIRSGRRRRQIEDFMVDNTAGKLPRCNIRGGKDHCPPLPQRGPAADG</sequence>
<keyword evidence="2" id="KW-1133">Transmembrane helix</keyword>
<evidence type="ECO:0000256" key="1">
    <source>
        <dbReference type="SAM" id="MobiDB-lite"/>
    </source>
</evidence>
<dbReference type="KEGG" id="mlut:JET14_08615"/>
<gene>
    <name evidence="3" type="ORF">JET14_08615</name>
</gene>
<protein>
    <submittedName>
        <fullName evidence="3">Uncharacterized protein</fullName>
    </submittedName>
</protein>
<dbReference type="Proteomes" id="UP000596083">
    <property type="component" value="Chromosome"/>
</dbReference>
<accession>A0A7T7HMX9</accession>